<keyword evidence="1 7" id="KW-0436">Ligase</keyword>
<dbReference type="PANTHER" id="PTHR42918:SF15">
    <property type="entry name" value="LYSINE--TRNA LIGASE, CHLOROPLASTIC_MITOCHONDRIAL"/>
    <property type="match status" value="1"/>
</dbReference>
<dbReference type="CDD" id="cd04322">
    <property type="entry name" value="LysRS_N"/>
    <property type="match status" value="1"/>
</dbReference>
<evidence type="ECO:0000313" key="10">
    <source>
        <dbReference type="EMBL" id="OGD67426.1"/>
    </source>
</evidence>
<dbReference type="InterPro" id="IPR004365">
    <property type="entry name" value="NA-bd_OB_tRNA"/>
</dbReference>
<dbReference type="Pfam" id="PF01336">
    <property type="entry name" value="tRNA_anti-codon"/>
    <property type="match status" value="1"/>
</dbReference>
<gene>
    <name evidence="7" type="primary">lysS</name>
    <name evidence="10" type="ORF">A2442_02885</name>
</gene>
<dbReference type="InterPro" id="IPR012340">
    <property type="entry name" value="NA-bd_OB-fold"/>
</dbReference>
<evidence type="ECO:0000256" key="4">
    <source>
        <dbReference type="ARBA" id="ARBA00022840"/>
    </source>
</evidence>
<comment type="subcellular location">
    <subcellularLocation>
        <location evidence="7">Cytoplasm</location>
    </subcellularLocation>
</comment>
<protein>
    <recommendedName>
        <fullName evidence="7">Lysine--tRNA ligase</fullName>
        <ecNumber evidence="7">6.1.1.6</ecNumber>
    </recommendedName>
    <alternativeName>
        <fullName evidence="7">Lysyl-tRNA synthetase</fullName>
        <shortName evidence="7">LysRS</shortName>
    </alternativeName>
</protein>
<dbReference type="EMBL" id="MFAE01000005">
    <property type="protein sequence ID" value="OGD67426.1"/>
    <property type="molecule type" value="Genomic_DNA"/>
</dbReference>
<keyword evidence="7 8" id="KW-0460">Magnesium</keyword>
<dbReference type="PRINTS" id="PR00982">
    <property type="entry name" value="TRNASYNTHLYS"/>
</dbReference>
<dbReference type="Pfam" id="PF00152">
    <property type="entry name" value="tRNA-synt_2"/>
    <property type="match status" value="1"/>
</dbReference>
<dbReference type="PANTHER" id="PTHR42918">
    <property type="entry name" value="LYSYL-TRNA SYNTHETASE"/>
    <property type="match status" value="1"/>
</dbReference>
<dbReference type="GO" id="GO:0006430">
    <property type="term" value="P:lysyl-tRNA aminoacylation"/>
    <property type="evidence" value="ECO:0007669"/>
    <property type="project" value="UniProtKB-UniRule"/>
</dbReference>
<feature type="binding site" evidence="7">
    <location>
        <position position="406"/>
    </location>
    <ligand>
        <name>Mg(2+)</name>
        <dbReference type="ChEBI" id="CHEBI:18420"/>
        <label>1</label>
    </ligand>
</feature>
<dbReference type="Gene3D" id="3.30.930.10">
    <property type="entry name" value="Bira Bifunctional Protein, Domain 2"/>
    <property type="match status" value="1"/>
</dbReference>
<keyword evidence="7" id="KW-0963">Cytoplasm</keyword>
<name>A0A1F5EJP5_9BACT</name>
<keyword evidence="5 7" id="KW-0030">Aminoacyl-tRNA synthetase</keyword>
<dbReference type="NCBIfam" id="NF001756">
    <property type="entry name" value="PRK00484.1"/>
    <property type="match status" value="1"/>
</dbReference>
<dbReference type="GO" id="GO:0005829">
    <property type="term" value="C:cytosol"/>
    <property type="evidence" value="ECO:0007669"/>
    <property type="project" value="TreeGrafter"/>
</dbReference>
<evidence type="ECO:0000259" key="9">
    <source>
        <dbReference type="PROSITE" id="PS50862"/>
    </source>
</evidence>
<proteinExistence type="inferred from homology"/>
<dbReference type="InterPro" id="IPR002313">
    <property type="entry name" value="Lys-tRNA-ligase_II"/>
</dbReference>
<keyword evidence="4 7" id="KW-0067">ATP-binding</keyword>
<dbReference type="GO" id="GO:0000049">
    <property type="term" value="F:tRNA binding"/>
    <property type="evidence" value="ECO:0007669"/>
    <property type="project" value="TreeGrafter"/>
</dbReference>
<feature type="binding site" evidence="7">
    <location>
        <position position="406"/>
    </location>
    <ligand>
        <name>Mg(2+)</name>
        <dbReference type="ChEBI" id="CHEBI:18420"/>
        <label>2</label>
    </ligand>
</feature>
<sequence length="489" mass="56205">MSSLDEIRKVRIEKKEKIEKNKINPYPSKVDFDLTLKEVTEGFKEDKDVKLVGRIMSLRPQGGLTFFNFDDGTAVFQGILKKEDVTEESFNFFEEVMDIGDFIQVEGKLFTTKRGQQSVVVSSWDIISKSLRPLPEKWHGLQDIEQKYRKRYLDVLMDKDAQNRFIIRAKVISEIRKILDGEGFLEVETPILQNQASGAIAETFKTHHNDYDIDMVLRISLEAELKMIMVGGYTAVYEIGKNFRNEGSDPSHIQEFTMIEWYRAYKDLEYNIKLTEEMIKNIAKNVVGKMQFKNFDEKGKEVEIDLDKKWERVRFNDLVEKNTGWNPQGASREEIEKNALKLGFDGKEISKISDGNLIDFVFKKSSRGKIINPTFVTHYPGSLKPLAIQNEDGTAEVAQLVINGAEVTNQYAELVDPIVQRDLLEKQMKMKEQGDAEAMEFNSEFIDAMEHGMPPMTGFGMGIDRLVAILTEQSNLRDTVFFPIMRPLV</sequence>
<dbReference type="GO" id="GO:0000287">
    <property type="term" value="F:magnesium ion binding"/>
    <property type="evidence" value="ECO:0007669"/>
    <property type="project" value="UniProtKB-UniRule"/>
</dbReference>
<evidence type="ECO:0000256" key="8">
    <source>
        <dbReference type="RuleBase" id="RU000336"/>
    </source>
</evidence>
<dbReference type="STRING" id="1797582.A2442_02885"/>
<dbReference type="InterPro" id="IPR018149">
    <property type="entry name" value="Lys-tRNA-synth_II_C"/>
</dbReference>
<accession>A0A1F5EJP5</accession>
<dbReference type="Proteomes" id="UP000179003">
    <property type="component" value="Unassembled WGS sequence"/>
</dbReference>
<comment type="cofactor">
    <cofactor evidence="7 8">
        <name>Mg(2+)</name>
        <dbReference type="ChEBI" id="CHEBI:18420"/>
    </cofactor>
    <text evidence="7 8">Binds 3 Mg(2+) ions per subunit.</text>
</comment>
<dbReference type="SUPFAM" id="SSF50249">
    <property type="entry name" value="Nucleic acid-binding proteins"/>
    <property type="match status" value="1"/>
</dbReference>
<dbReference type="InterPro" id="IPR044136">
    <property type="entry name" value="Lys-tRNA-ligase_II_N"/>
</dbReference>
<comment type="caution">
    <text evidence="10">The sequence shown here is derived from an EMBL/GenBank/DDBJ whole genome shotgun (WGS) entry which is preliminary data.</text>
</comment>
<evidence type="ECO:0000256" key="2">
    <source>
        <dbReference type="ARBA" id="ARBA00022723"/>
    </source>
</evidence>
<evidence type="ECO:0000256" key="6">
    <source>
        <dbReference type="ARBA" id="ARBA00048573"/>
    </source>
</evidence>
<dbReference type="NCBIfam" id="TIGR00499">
    <property type="entry name" value="lysS_bact"/>
    <property type="match status" value="1"/>
</dbReference>
<organism evidence="10 11">
    <name type="scientific">Candidatus Campbellbacteria bacterium RIFOXYC2_FULL_35_25</name>
    <dbReference type="NCBI Taxonomy" id="1797582"/>
    <lineage>
        <taxon>Bacteria</taxon>
        <taxon>Candidatus Campbelliibacteriota</taxon>
    </lineage>
</organism>
<evidence type="ECO:0000256" key="3">
    <source>
        <dbReference type="ARBA" id="ARBA00022741"/>
    </source>
</evidence>
<keyword evidence="2 7" id="KW-0479">Metal-binding</keyword>
<comment type="subunit">
    <text evidence="7">Homodimer.</text>
</comment>
<dbReference type="GO" id="GO:0005524">
    <property type="term" value="F:ATP binding"/>
    <property type="evidence" value="ECO:0007669"/>
    <property type="project" value="UniProtKB-UniRule"/>
</dbReference>
<dbReference type="HAMAP" id="MF_00252">
    <property type="entry name" value="Lys_tRNA_synth_class2"/>
    <property type="match status" value="1"/>
</dbReference>
<keyword evidence="7" id="KW-0648">Protein biosynthesis</keyword>
<evidence type="ECO:0000256" key="1">
    <source>
        <dbReference type="ARBA" id="ARBA00022598"/>
    </source>
</evidence>
<dbReference type="InterPro" id="IPR006195">
    <property type="entry name" value="aa-tRNA-synth_II"/>
</dbReference>
<dbReference type="InterPro" id="IPR004364">
    <property type="entry name" value="Aa-tRNA-synt_II"/>
</dbReference>
<dbReference type="PROSITE" id="PS50862">
    <property type="entry name" value="AA_TRNA_LIGASE_II"/>
    <property type="match status" value="1"/>
</dbReference>
<comment type="caution">
    <text evidence="7">Lacks conserved residue(s) required for the propagation of feature annotation.</text>
</comment>
<feature type="domain" description="Aminoacyl-transfer RNA synthetases class-II family profile" evidence="9">
    <location>
        <begin position="165"/>
        <end position="487"/>
    </location>
</feature>
<comment type="catalytic activity">
    <reaction evidence="6 7 8">
        <text>tRNA(Lys) + L-lysine + ATP = L-lysyl-tRNA(Lys) + AMP + diphosphate</text>
        <dbReference type="Rhea" id="RHEA:20792"/>
        <dbReference type="Rhea" id="RHEA-COMP:9696"/>
        <dbReference type="Rhea" id="RHEA-COMP:9697"/>
        <dbReference type="ChEBI" id="CHEBI:30616"/>
        <dbReference type="ChEBI" id="CHEBI:32551"/>
        <dbReference type="ChEBI" id="CHEBI:33019"/>
        <dbReference type="ChEBI" id="CHEBI:78442"/>
        <dbReference type="ChEBI" id="CHEBI:78529"/>
        <dbReference type="ChEBI" id="CHEBI:456215"/>
        <dbReference type="EC" id="6.1.1.6"/>
    </reaction>
</comment>
<keyword evidence="3 7" id="KW-0547">Nucleotide-binding</keyword>
<dbReference type="GO" id="GO:0004824">
    <property type="term" value="F:lysine-tRNA ligase activity"/>
    <property type="evidence" value="ECO:0007669"/>
    <property type="project" value="UniProtKB-UniRule"/>
</dbReference>
<comment type="similarity">
    <text evidence="7">Belongs to the class-II aminoacyl-tRNA synthetase family.</text>
</comment>
<dbReference type="EC" id="6.1.1.6" evidence="7"/>
<dbReference type="SUPFAM" id="SSF55681">
    <property type="entry name" value="Class II aaRS and biotin synthetases"/>
    <property type="match status" value="1"/>
</dbReference>
<dbReference type="AlphaFoldDB" id="A0A1F5EJP5"/>
<dbReference type="InterPro" id="IPR045864">
    <property type="entry name" value="aa-tRNA-synth_II/BPL/LPL"/>
</dbReference>
<dbReference type="Gene3D" id="2.40.50.140">
    <property type="entry name" value="Nucleic acid-binding proteins"/>
    <property type="match status" value="1"/>
</dbReference>
<evidence type="ECO:0000256" key="5">
    <source>
        <dbReference type="ARBA" id="ARBA00023146"/>
    </source>
</evidence>
<evidence type="ECO:0000313" key="11">
    <source>
        <dbReference type="Proteomes" id="UP000179003"/>
    </source>
</evidence>
<evidence type="ECO:0000256" key="7">
    <source>
        <dbReference type="HAMAP-Rule" id="MF_00252"/>
    </source>
</evidence>
<reference evidence="10 11" key="1">
    <citation type="journal article" date="2016" name="Nat. Commun.">
        <title>Thousands of microbial genomes shed light on interconnected biogeochemical processes in an aquifer system.</title>
        <authorList>
            <person name="Anantharaman K."/>
            <person name="Brown C.T."/>
            <person name="Hug L.A."/>
            <person name="Sharon I."/>
            <person name="Castelle C.J."/>
            <person name="Probst A.J."/>
            <person name="Thomas B.C."/>
            <person name="Singh A."/>
            <person name="Wilkins M.J."/>
            <person name="Karaoz U."/>
            <person name="Brodie E.L."/>
            <person name="Williams K.H."/>
            <person name="Hubbard S.S."/>
            <person name="Banfield J.F."/>
        </authorList>
    </citation>
    <scope>NUCLEOTIDE SEQUENCE [LARGE SCALE GENOMIC DNA]</scope>
</reference>